<organism evidence="2 3">
    <name type="scientific">Eumeta variegata</name>
    <name type="common">Bagworm moth</name>
    <name type="synonym">Eumeta japonica</name>
    <dbReference type="NCBI Taxonomy" id="151549"/>
    <lineage>
        <taxon>Eukaryota</taxon>
        <taxon>Metazoa</taxon>
        <taxon>Ecdysozoa</taxon>
        <taxon>Arthropoda</taxon>
        <taxon>Hexapoda</taxon>
        <taxon>Insecta</taxon>
        <taxon>Pterygota</taxon>
        <taxon>Neoptera</taxon>
        <taxon>Endopterygota</taxon>
        <taxon>Lepidoptera</taxon>
        <taxon>Glossata</taxon>
        <taxon>Ditrysia</taxon>
        <taxon>Tineoidea</taxon>
        <taxon>Psychidae</taxon>
        <taxon>Oiketicinae</taxon>
        <taxon>Eumeta</taxon>
    </lineage>
</organism>
<comment type="caution">
    <text evidence="2">The sequence shown here is derived from an EMBL/GenBank/DDBJ whole genome shotgun (WGS) entry which is preliminary data.</text>
</comment>
<proteinExistence type="predicted"/>
<keyword evidence="3" id="KW-1185">Reference proteome</keyword>
<dbReference type="AlphaFoldDB" id="A0A4C1W7V9"/>
<name>A0A4C1W7V9_EUMVA</name>
<evidence type="ECO:0000256" key="1">
    <source>
        <dbReference type="SAM" id="MobiDB-lite"/>
    </source>
</evidence>
<feature type="region of interest" description="Disordered" evidence="1">
    <location>
        <begin position="1"/>
        <end position="34"/>
    </location>
</feature>
<dbReference type="Proteomes" id="UP000299102">
    <property type="component" value="Unassembled WGS sequence"/>
</dbReference>
<sequence length="137" mass="14874">MRREKQPQNTRRPLLSIRLGSSSPRRRADEARGSGSVVECVAIEPACTADADRARIRLRVFSSHRAVPYAACVAEYVKPPAPDGAVASMASSTRDDGMRVATFASRRGSLRHRVTEAIALGRLSRRGPGGRAGTRFE</sequence>
<accession>A0A4C1W7V9</accession>
<dbReference type="EMBL" id="BGZK01000480">
    <property type="protein sequence ID" value="GBP46254.1"/>
    <property type="molecule type" value="Genomic_DNA"/>
</dbReference>
<evidence type="ECO:0000313" key="3">
    <source>
        <dbReference type="Proteomes" id="UP000299102"/>
    </source>
</evidence>
<gene>
    <name evidence="2" type="ORF">EVAR_30383_1</name>
</gene>
<protein>
    <submittedName>
        <fullName evidence="2">Uncharacterized protein</fullName>
    </submittedName>
</protein>
<reference evidence="2 3" key="1">
    <citation type="journal article" date="2019" name="Commun. Biol.">
        <title>The bagworm genome reveals a unique fibroin gene that provides high tensile strength.</title>
        <authorList>
            <person name="Kono N."/>
            <person name="Nakamura H."/>
            <person name="Ohtoshi R."/>
            <person name="Tomita M."/>
            <person name="Numata K."/>
            <person name="Arakawa K."/>
        </authorList>
    </citation>
    <scope>NUCLEOTIDE SEQUENCE [LARGE SCALE GENOMIC DNA]</scope>
</reference>
<evidence type="ECO:0000313" key="2">
    <source>
        <dbReference type="EMBL" id="GBP46254.1"/>
    </source>
</evidence>